<evidence type="ECO:0000256" key="5">
    <source>
        <dbReference type="ARBA" id="ARBA00023295"/>
    </source>
</evidence>
<organism evidence="7">
    <name type="scientific">termite gut metagenome</name>
    <dbReference type="NCBI Taxonomy" id="433724"/>
    <lineage>
        <taxon>unclassified sequences</taxon>
        <taxon>metagenomes</taxon>
        <taxon>organismal metagenomes</taxon>
    </lineage>
</organism>
<dbReference type="InterPro" id="IPR000933">
    <property type="entry name" value="Glyco_hydro_29"/>
</dbReference>
<comment type="caution">
    <text evidence="7">The sequence shown here is derived from an EMBL/GenBank/DDBJ whole genome shotgun (WGS) entry which is preliminary data.</text>
</comment>
<evidence type="ECO:0000256" key="4">
    <source>
        <dbReference type="ARBA" id="ARBA00022801"/>
    </source>
</evidence>
<dbReference type="SMART" id="SM00812">
    <property type="entry name" value="Alpha_L_fucos"/>
    <property type="match status" value="1"/>
</dbReference>
<dbReference type="GO" id="GO:0005764">
    <property type="term" value="C:lysosome"/>
    <property type="evidence" value="ECO:0007669"/>
    <property type="project" value="TreeGrafter"/>
</dbReference>
<feature type="domain" description="Glycoside hydrolase family 29 N-terminal" evidence="6">
    <location>
        <begin position="128"/>
        <end position="404"/>
    </location>
</feature>
<accession>A0A5J4PW58</accession>
<keyword evidence="4" id="KW-0378">Hydrolase</keyword>
<dbReference type="PANTHER" id="PTHR10030:SF37">
    <property type="entry name" value="ALPHA-L-FUCOSIDASE-RELATED"/>
    <property type="match status" value="1"/>
</dbReference>
<dbReference type="GO" id="GO:0006004">
    <property type="term" value="P:fucose metabolic process"/>
    <property type="evidence" value="ECO:0007669"/>
    <property type="project" value="TreeGrafter"/>
</dbReference>
<dbReference type="AlphaFoldDB" id="A0A5J4PW58"/>
<dbReference type="EC" id="3.2.1.51" evidence="2"/>
<dbReference type="Gene3D" id="3.20.20.80">
    <property type="entry name" value="Glycosidases"/>
    <property type="match status" value="1"/>
</dbReference>
<evidence type="ECO:0000256" key="3">
    <source>
        <dbReference type="ARBA" id="ARBA00022729"/>
    </source>
</evidence>
<sequence length="410" mass="48395">MVSFSFVLTFFINALWVILCEASPKIQFNNESKNQKKLNFEEPFSVFRKILNDKINRMKNKIYVLLLSVLTVCPFLDTYGQQTVSKEIAEKIKKDRERRITLPKSDSHYKVTKFYVEEEPDADYVHASEKAYESFRDIKYSIRIHWGVYSMLGVEASWPYLHMSSEKKTEYQNLYKTFNPTAFDAQEWMDFFKRSGIQAFAFTSKHHDGFSMFHTQTRVKQRANYLDPEHIIEPCNLAYSIEDTPFKRDIVKELCDAAHKNGIKIDLYFSHPDWYDADFRPYNYHPLTTPSLKANPQDYGDGMRFDSTKIMTPDRTAEETARLVTRHREQIRELLTNYGKIDMICFDQWMGRDIWSEMKETVKMMRQLQPDVMIRCRGIGNYGDYYQPEGFVPGNKENSNMPWMAICLLG</sequence>
<dbReference type="GO" id="GO:0016139">
    <property type="term" value="P:glycoside catabolic process"/>
    <property type="evidence" value="ECO:0007669"/>
    <property type="project" value="TreeGrafter"/>
</dbReference>
<name>A0A5J4PW58_9ZZZZ</name>
<dbReference type="Pfam" id="PF01120">
    <property type="entry name" value="Alpha_L_fucos"/>
    <property type="match status" value="1"/>
</dbReference>
<dbReference type="SUPFAM" id="SSF51445">
    <property type="entry name" value="(Trans)glycosidases"/>
    <property type="match status" value="1"/>
</dbReference>
<evidence type="ECO:0000259" key="6">
    <source>
        <dbReference type="Pfam" id="PF01120"/>
    </source>
</evidence>
<evidence type="ECO:0000256" key="1">
    <source>
        <dbReference type="ARBA" id="ARBA00007951"/>
    </source>
</evidence>
<reference evidence="7" key="1">
    <citation type="submission" date="2019-03" db="EMBL/GenBank/DDBJ databases">
        <title>Single cell metagenomics reveals metabolic interactions within the superorganism composed of flagellate Streblomastix strix and complex community of Bacteroidetes bacteria on its surface.</title>
        <authorList>
            <person name="Treitli S.C."/>
            <person name="Kolisko M."/>
            <person name="Husnik F."/>
            <person name="Keeling P."/>
            <person name="Hampl V."/>
        </authorList>
    </citation>
    <scope>NUCLEOTIDE SEQUENCE</scope>
    <source>
        <strain evidence="7">STM</strain>
    </source>
</reference>
<dbReference type="InterPro" id="IPR057739">
    <property type="entry name" value="Glyco_hydro_29_N"/>
</dbReference>
<feature type="non-terminal residue" evidence="7">
    <location>
        <position position="410"/>
    </location>
</feature>
<gene>
    <name evidence="7" type="ORF">EZS27_036562</name>
</gene>
<protein>
    <recommendedName>
        <fullName evidence="2">alpha-L-fucosidase</fullName>
        <ecNumber evidence="2">3.2.1.51</ecNumber>
    </recommendedName>
</protein>
<dbReference type="EMBL" id="SNRY01006468">
    <property type="protein sequence ID" value="KAA6312523.1"/>
    <property type="molecule type" value="Genomic_DNA"/>
</dbReference>
<comment type="similarity">
    <text evidence="1">Belongs to the glycosyl hydrolase 29 family.</text>
</comment>
<keyword evidence="3" id="KW-0732">Signal</keyword>
<proteinExistence type="inferred from homology"/>
<evidence type="ECO:0000256" key="2">
    <source>
        <dbReference type="ARBA" id="ARBA00012662"/>
    </source>
</evidence>
<dbReference type="PANTHER" id="PTHR10030">
    <property type="entry name" value="ALPHA-L-FUCOSIDASE"/>
    <property type="match status" value="1"/>
</dbReference>
<dbReference type="InterPro" id="IPR017853">
    <property type="entry name" value="GH"/>
</dbReference>
<evidence type="ECO:0000313" key="7">
    <source>
        <dbReference type="EMBL" id="KAA6312523.1"/>
    </source>
</evidence>
<dbReference type="GO" id="GO:0004560">
    <property type="term" value="F:alpha-L-fucosidase activity"/>
    <property type="evidence" value="ECO:0007669"/>
    <property type="project" value="InterPro"/>
</dbReference>
<keyword evidence="5" id="KW-0326">Glycosidase</keyword>